<sequence>MVSNEDASGTPLPPLPLEEWEATKETLHRYAQVVGKIRLANAPFKNHWWHVTLYVNARGLTTGPIPYGRTNFEIGLNLLDNRLEARAGNGGSFAFALDDLAVADFYRKLVEGLAVIGVGVFIDPRPFDLDDEQPLDRNYIHRACDPEYVRRYWQILVWVDGVFQAFAARFNGKQSPVHLFWHSFDLALARFSGGRAPGRDGADAVTREAYSHEVISFGFWPGDGDVREPTFYSYTAPEPPGLTDRPLTPASARWLPEGGTATLSYDDVRLDEAPEEALLGFLQSAYLAGARTANWDEEALRTSVTPDPEAEG</sequence>
<protein>
    <submittedName>
        <fullName evidence="1">Ava_C0101 and related proteins</fullName>
    </submittedName>
</protein>
<gene>
    <name evidence="1" type="ORF">AVDCRST_MAG02-2063</name>
</gene>
<dbReference type="EMBL" id="CADCVH010000069">
    <property type="protein sequence ID" value="CAA9459740.1"/>
    <property type="molecule type" value="Genomic_DNA"/>
</dbReference>
<reference evidence="1" key="1">
    <citation type="submission" date="2020-02" db="EMBL/GenBank/DDBJ databases">
        <authorList>
            <person name="Meier V. D."/>
        </authorList>
    </citation>
    <scope>NUCLEOTIDE SEQUENCE</scope>
    <source>
        <strain evidence="1">AVDCRST_MAG02</strain>
    </source>
</reference>
<accession>A0A6J4R7R6</accession>
<organism evidence="1">
    <name type="scientific">uncultured Rubrobacteraceae bacterium</name>
    <dbReference type="NCBI Taxonomy" id="349277"/>
    <lineage>
        <taxon>Bacteria</taxon>
        <taxon>Bacillati</taxon>
        <taxon>Actinomycetota</taxon>
        <taxon>Rubrobacteria</taxon>
        <taxon>Rubrobacterales</taxon>
        <taxon>Rubrobacteraceae</taxon>
        <taxon>environmental samples</taxon>
    </lineage>
</organism>
<dbReference type="Pfam" id="PF19459">
    <property type="entry name" value="DUF5996"/>
    <property type="match status" value="1"/>
</dbReference>
<evidence type="ECO:0000313" key="1">
    <source>
        <dbReference type="EMBL" id="CAA9459740.1"/>
    </source>
</evidence>
<proteinExistence type="predicted"/>
<dbReference type="AlphaFoldDB" id="A0A6J4R7R6"/>
<name>A0A6J4R7R6_9ACTN</name>
<dbReference type="InterPro" id="IPR046038">
    <property type="entry name" value="DUF5996"/>
</dbReference>